<dbReference type="NCBIfam" id="NF000355">
    <property type="entry name" value="ribo_prot_ABC_F"/>
    <property type="match status" value="1"/>
</dbReference>
<feature type="domain" description="ABC transporter" evidence="4">
    <location>
        <begin position="296"/>
        <end position="507"/>
    </location>
</feature>
<dbReference type="Pfam" id="PF12848">
    <property type="entry name" value="ABC_tran_Xtn"/>
    <property type="match status" value="1"/>
</dbReference>
<evidence type="ECO:0000313" key="6">
    <source>
        <dbReference type="Proteomes" id="UP001595817"/>
    </source>
</evidence>
<dbReference type="RefSeq" id="WP_378154349.1">
    <property type="nucleotide sequence ID" value="NZ_JBHSEC010000014.1"/>
</dbReference>
<evidence type="ECO:0000259" key="4">
    <source>
        <dbReference type="PROSITE" id="PS50893"/>
    </source>
</evidence>
<dbReference type="CDD" id="cd03221">
    <property type="entry name" value="ABCF_EF-3"/>
    <property type="match status" value="2"/>
</dbReference>
<dbReference type="InterPro" id="IPR051309">
    <property type="entry name" value="ABCF_ATPase"/>
</dbReference>
<dbReference type="InterPro" id="IPR027417">
    <property type="entry name" value="P-loop_NTPase"/>
</dbReference>
<dbReference type="InterPro" id="IPR032781">
    <property type="entry name" value="ABC_tran_Xtn"/>
</dbReference>
<evidence type="ECO:0000313" key="5">
    <source>
        <dbReference type="EMBL" id="MFC4410473.1"/>
    </source>
</evidence>
<sequence>MMTVIGKLQDVTIAYGDKIIIERAKADVPAGAIIGIVGGNGEGKSTLLSLLYEEIEPLSGRVEWFGGNPSVSYFRQDEVEFNKTHISKTESELLRKWSVPTDRDYSNLSGGEKMKQRLSAVLAERTQLLLLDEPTNHLDMDSLEQLKKQLDDYKGTVIMVSHDRFFLDETADWIWELENTKLTAYKGNYTEYRKAKEEARKVQQRLYDAQQSKIQRVERQISELKNWSSKAHADSTKQEGYKEFYRVKAKRMDTQIRSKKKRLELELSKEKVERPEDEKSVHFSIGGNQKKGKRVIEAKRIGKSFGNRTLFQNASFTIQSKERIGLLGPNGSGKSTFFKMLLGQESGEGELWKTEAMNIGYLSQTVLDLPVDQSPESYFQPNDYEQRGVIQTLMTNLGFAKDHWTRPIGTLSMGERVKLKLMEFMLDQKDVLLLDEPTNHLDLPSREQLERTLADYPGTILLVTHDRYFLDQLTDKLLIFNNQTISKIEMGYTDWVNKKTKDESEEDLLRIDTELQAVLGELSFLQNTDPKYEELDRRFLELSKQIREIKQK</sequence>
<name>A0ABV8X507_9LACT</name>
<dbReference type="PROSITE" id="PS50893">
    <property type="entry name" value="ABC_TRANSPORTER_2"/>
    <property type="match status" value="2"/>
</dbReference>
<keyword evidence="3" id="KW-0175">Coiled coil</keyword>
<dbReference type="PANTHER" id="PTHR42855">
    <property type="entry name" value="ABC TRANSPORTER ATP-BINDING SUBUNIT"/>
    <property type="match status" value="1"/>
</dbReference>
<dbReference type="InterPro" id="IPR003593">
    <property type="entry name" value="AAA+_ATPase"/>
</dbReference>
<proteinExistence type="predicted"/>
<dbReference type="SUPFAM" id="SSF52540">
    <property type="entry name" value="P-loop containing nucleoside triphosphate hydrolases"/>
    <property type="match status" value="2"/>
</dbReference>
<evidence type="ECO:0000256" key="3">
    <source>
        <dbReference type="SAM" id="Coils"/>
    </source>
</evidence>
<dbReference type="Proteomes" id="UP001595817">
    <property type="component" value="Unassembled WGS sequence"/>
</dbReference>
<feature type="domain" description="ABC transporter" evidence="4">
    <location>
        <begin position="6"/>
        <end position="204"/>
    </location>
</feature>
<dbReference type="EMBL" id="JBHSEC010000014">
    <property type="protein sequence ID" value="MFC4410473.1"/>
    <property type="molecule type" value="Genomic_DNA"/>
</dbReference>
<keyword evidence="6" id="KW-1185">Reference proteome</keyword>
<dbReference type="InterPro" id="IPR003439">
    <property type="entry name" value="ABC_transporter-like_ATP-bd"/>
</dbReference>
<comment type="caution">
    <text evidence="5">The sequence shown here is derived from an EMBL/GenBank/DDBJ whole genome shotgun (WGS) entry which is preliminary data.</text>
</comment>
<dbReference type="Pfam" id="PF00005">
    <property type="entry name" value="ABC_tran"/>
    <property type="match status" value="2"/>
</dbReference>
<dbReference type="Gene3D" id="3.40.50.300">
    <property type="entry name" value="P-loop containing nucleotide triphosphate hydrolases"/>
    <property type="match status" value="3"/>
</dbReference>
<evidence type="ECO:0000256" key="2">
    <source>
        <dbReference type="ARBA" id="ARBA00022840"/>
    </source>
</evidence>
<accession>A0ABV8X507</accession>
<protein>
    <submittedName>
        <fullName evidence="5">Ribosomal protection-like ABC-F family protein</fullName>
    </submittedName>
</protein>
<evidence type="ECO:0000256" key="1">
    <source>
        <dbReference type="ARBA" id="ARBA00022741"/>
    </source>
</evidence>
<reference evidence="6" key="1">
    <citation type="journal article" date="2019" name="Int. J. Syst. Evol. Microbiol.">
        <title>The Global Catalogue of Microorganisms (GCM) 10K type strain sequencing project: providing services to taxonomists for standard genome sequencing and annotation.</title>
        <authorList>
            <consortium name="The Broad Institute Genomics Platform"/>
            <consortium name="The Broad Institute Genome Sequencing Center for Infectious Disease"/>
            <person name="Wu L."/>
            <person name="Ma J."/>
        </authorList>
    </citation>
    <scope>NUCLEOTIDE SEQUENCE [LARGE SCALE GENOMIC DNA]</scope>
    <source>
        <strain evidence="6">CCUG 59778</strain>
    </source>
</reference>
<feature type="coiled-coil region" evidence="3">
    <location>
        <begin position="192"/>
        <end position="227"/>
    </location>
</feature>
<keyword evidence="2" id="KW-0067">ATP-binding</keyword>
<organism evidence="5 6">
    <name type="scientific">Chungangia koreensis</name>
    <dbReference type="NCBI Taxonomy" id="752657"/>
    <lineage>
        <taxon>Bacteria</taxon>
        <taxon>Bacillati</taxon>
        <taxon>Bacillota</taxon>
        <taxon>Bacilli</taxon>
        <taxon>Lactobacillales</taxon>
        <taxon>Chungangia</taxon>
    </lineage>
</organism>
<dbReference type="SMART" id="SM00382">
    <property type="entry name" value="AAA"/>
    <property type="match status" value="2"/>
</dbReference>
<keyword evidence="1" id="KW-0547">Nucleotide-binding</keyword>
<gene>
    <name evidence="5" type="primary">abc-f</name>
    <name evidence="5" type="ORF">ACFOZY_08555</name>
</gene>
<dbReference type="PANTHER" id="PTHR42855:SF2">
    <property type="entry name" value="DRUG RESISTANCE ABC TRANSPORTER,ATP-BINDING PROTEIN"/>
    <property type="match status" value="1"/>
</dbReference>